<organism evidence="1 2">
    <name type="scientific">Apiospora saccharicola</name>
    <dbReference type="NCBI Taxonomy" id="335842"/>
    <lineage>
        <taxon>Eukaryota</taxon>
        <taxon>Fungi</taxon>
        <taxon>Dikarya</taxon>
        <taxon>Ascomycota</taxon>
        <taxon>Pezizomycotina</taxon>
        <taxon>Sordariomycetes</taxon>
        <taxon>Xylariomycetidae</taxon>
        <taxon>Amphisphaeriales</taxon>
        <taxon>Apiosporaceae</taxon>
        <taxon>Apiospora</taxon>
    </lineage>
</organism>
<sequence>MSGLLNVADDTVWQLDHDVAVVGLGVPVPPAEHGAVADILAPVAHCRVFGNFGPARAALDAACEGVVQDPSSTGAEAVVGAATLPVVFCTFGAAAEKPV</sequence>
<comment type="caution">
    <text evidence="1">The sequence shown here is derived from an EMBL/GenBank/DDBJ whole genome shotgun (WGS) entry which is preliminary data.</text>
</comment>
<accession>A0ABR1WDY1</accession>
<dbReference type="EMBL" id="JAQQWM010000001">
    <property type="protein sequence ID" value="KAK8081721.1"/>
    <property type="molecule type" value="Genomic_DNA"/>
</dbReference>
<dbReference type="Proteomes" id="UP001446871">
    <property type="component" value="Unassembled WGS sequence"/>
</dbReference>
<reference evidence="1 2" key="1">
    <citation type="submission" date="2023-01" db="EMBL/GenBank/DDBJ databases">
        <title>Analysis of 21 Apiospora genomes using comparative genomics revels a genus with tremendous synthesis potential of carbohydrate active enzymes and secondary metabolites.</title>
        <authorList>
            <person name="Sorensen T."/>
        </authorList>
    </citation>
    <scope>NUCLEOTIDE SEQUENCE [LARGE SCALE GENOMIC DNA]</scope>
    <source>
        <strain evidence="1 2">CBS 83171</strain>
    </source>
</reference>
<evidence type="ECO:0000313" key="1">
    <source>
        <dbReference type="EMBL" id="KAK8081721.1"/>
    </source>
</evidence>
<keyword evidence="2" id="KW-1185">Reference proteome</keyword>
<evidence type="ECO:0000313" key="2">
    <source>
        <dbReference type="Proteomes" id="UP001446871"/>
    </source>
</evidence>
<name>A0ABR1WDY1_9PEZI</name>
<proteinExistence type="predicted"/>
<gene>
    <name evidence="1" type="ORF">PG996_000502</name>
</gene>
<protein>
    <submittedName>
        <fullName evidence="1">Uncharacterized protein</fullName>
    </submittedName>
</protein>